<evidence type="ECO:0000256" key="13">
    <source>
        <dbReference type="ARBA" id="ARBA00023146"/>
    </source>
</evidence>
<evidence type="ECO:0000256" key="8">
    <source>
        <dbReference type="ARBA" id="ARBA00022741"/>
    </source>
</evidence>
<organism evidence="20 21">
    <name type="scientific">Marinilactibacillus psychrotolerans 42ea</name>
    <dbReference type="NCBI Taxonomy" id="1255609"/>
    <lineage>
        <taxon>Bacteria</taxon>
        <taxon>Bacillati</taxon>
        <taxon>Bacillota</taxon>
        <taxon>Bacilli</taxon>
        <taxon>Lactobacillales</taxon>
        <taxon>Carnobacteriaceae</taxon>
        <taxon>Marinilactibacillus</taxon>
    </lineage>
</organism>
<dbReference type="Pfam" id="PF01588">
    <property type="entry name" value="tRNA_bind"/>
    <property type="match status" value="1"/>
</dbReference>
<evidence type="ECO:0000256" key="1">
    <source>
        <dbReference type="ARBA" id="ARBA00004496"/>
    </source>
</evidence>
<evidence type="ECO:0000256" key="16">
    <source>
        <dbReference type="PROSITE-ProRule" id="PRU00209"/>
    </source>
</evidence>
<dbReference type="SMART" id="SM00873">
    <property type="entry name" value="B3_4"/>
    <property type="match status" value="1"/>
</dbReference>
<dbReference type="GO" id="GO:0140096">
    <property type="term" value="F:catalytic activity, acting on a protein"/>
    <property type="evidence" value="ECO:0007669"/>
    <property type="project" value="UniProtKB-ARBA"/>
</dbReference>
<dbReference type="PROSITE" id="PS50886">
    <property type="entry name" value="TRBD"/>
    <property type="match status" value="1"/>
</dbReference>
<dbReference type="InterPro" id="IPR045864">
    <property type="entry name" value="aa-tRNA-synth_II/BPL/LPL"/>
</dbReference>
<dbReference type="InterPro" id="IPR033714">
    <property type="entry name" value="tRNA_bind_bactPheRS"/>
</dbReference>
<dbReference type="NCBIfam" id="NF045760">
    <property type="entry name" value="YtpR"/>
    <property type="match status" value="1"/>
</dbReference>
<dbReference type="PANTHER" id="PTHR10947">
    <property type="entry name" value="PHENYLALANYL-TRNA SYNTHETASE BETA CHAIN AND LEUCINE-RICH REPEAT-CONTAINING PROTEIN 47"/>
    <property type="match status" value="1"/>
</dbReference>
<evidence type="ECO:0000313" key="20">
    <source>
        <dbReference type="EMBL" id="SJN18063.1"/>
    </source>
</evidence>
<dbReference type="SUPFAM" id="SSF56037">
    <property type="entry name" value="PheT/TilS domain"/>
    <property type="match status" value="1"/>
</dbReference>
<dbReference type="Gene3D" id="3.30.70.380">
    <property type="entry name" value="Ferrodoxin-fold anticodon-binding domain"/>
    <property type="match status" value="1"/>
</dbReference>
<dbReference type="CDD" id="cd00769">
    <property type="entry name" value="PheRS_beta_core"/>
    <property type="match status" value="1"/>
</dbReference>
<comment type="subunit">
    <text evidence="3 15">Tetramer of two alpha and two beta subunits.</text>
</comment>
<keyword evidence="13 15" id="KW-0030">Aminoacyl-tRNA synthetase</keyword>
<dbReference type="Proteomes" id="UP000195611">
    <property type="component" value="Unassembled WGS sequence"/>
</dbReference>
<dbReference type="InterPro" id="IPR005121">
    <property type="entry name" value="Fdx_antiC-bd"/>
</dbReference>
<dbReference type="SUPFAM" id="SSF50249">
    <property type="entry name" value="Nucleic acid-binding proteins"/>
    <property type="match status" value="1"/>
</dbReference>
<dbReference type="NCBIfam" id="TIGR00472">
    <property type="entry name" value="pheT_bact"/>
    <property type="match status" value="1"/>
</dbReference>
<evidence type="ECO:0000313" key="21">
    <source>
        <dbReference type="Proteomes" id="UP000195611"/>
    </source>
</evidence>
<evidence type="ECO:0000256" key="5">
    <source>
        <dbReference type="ARBA" id="ARBA00022555"/>
    </source>
</evidence>
<dbReference type="GO" id="GO:0004826">
    <property type="term" value="F:phenylalanine-tRNA ligase activity"/>
    <property type="evidence" value="ECO:0007669"/>
    <property type="project" value="UniProtKB-UniRule"/>
</dbReference>
<keyword evidence="5 16" id="KW-0820">tRNA-binding</keyword>
<dbReference type="GO" id="GO:0005524">
    <property type="term" value="F:ATP binding"/>
    <property type="evidence" value="ECO:0007669"/>
    <property type="project" value="UniProtKB-UniRule"/>
</dbReference>
<dbReference type="InterPro" id="IPR004532">
    <property type="entry name" value="Phe-tRNA-ligase_IIc_bsu_bact"/>
</dbReference>
<dbReference type="CDD" id="cd02796">
    <property type="entry name" value="tRNA_bind_bactPheRS"/>
    <property type="match status" value="1"/>
</dbReference>
<feature type="binding site" evidence="15">
    <location>
        <position position="472"/>
    </location>
    <ligand>
        <name>Mg(2+)</name>
        <dbReference type="ChEBI" id="CHEBI:18420"/>
        <note>shared with alpha subunit</note>
    </ligand>
</feature>
<comment type="similarity">
    <text evidence="2 15">Belongs to the phenylalanyl-tRNA synthetase beta subunit family. Type 1 subfamily.</text>
</comment>
<keyword evidence="8 15" id="KW-0547">Nucleotide-binding</keyword>
<evidence type="ECO:0000256" key="12">
    <source>
        <dbReference type="ARBA" id="ARBA00022917"/>
    </source>
</evidence>
<dbReference type="FunFam" id="3.30.56.10:FF:000002">
    <property type="entry name" value="Phenylalanine--tRNA ligase beta subunit"/>
    <property type="match status" value="1"/>
</dbReference>
<dbReference type="SMART" id="SM00874">
    <property type="entry name" value="B5"/>
    <property type="match status" value="1"/>
</dbReference>
<dbReference type="EC" id="6.1.1.20" evidence="15"/>
<name>A0A1R4IFG4_9LACT</name>
<dbReference type="SUPFAM" id="SSF54991">
    <property type="entry name" value="Anticodon-binding domain of PheRS"/>
    <property type="match status" value="1"/>
</dbReference>
<feature type="binding site" evidence="15">
    <location>
        <position position="469"/>
    </location>
    <ligand>
        <name>Mg(2+)</name>
        <dbReference type="ChEBI" id="CHEBI:18420"/>
        <note>shared with alpha subunit</note>
    </ligand>
</feature>
<evidence type="ECO:0000256" key="9">
    <source>
        <dbReference type="ARBA" id="ARBA00022840"/>
    </source>
</evidence>
<dbReference type="Pfam" id="PF03484">
    <property type="entry name" value="B5"/>
    <property type="match status" value="1"/>
</dbReference>
<keyword evidence="11 16" id="KW-0694">RNA-binding</keyword>
<dbReference type="SUPFAM" id="SSF46955">
    <property type="entry name" value="Putative DNA-binding domain"/>
    <property type="match status" value="1"/>
</dbReference>
<dbReference type="PANTHER" id="PTHR10947:SF0">
    <property type="entry name" value="PHENYLALANINE--TRNA LIGASE BETA SUBUNIT"/>
    <property type="match status" value="1"/>
</dbReference>
<dbReference type="InterPro" id="IPR036690">
    <property type="entry name" value="Fdx_antiC-bd_sf"/>
</dbReference>
<dbReference type="Gene3D" id="2.40.50.140">
    <property type="entry name" value="Nucleic acid-binding proteins"/>
    <property type="match status" value="1"/>
</dbReference>
<evidence type="ECO:0000259" key="17">
    <source>
        <dbReference type="PROSITE" id="PS50886"/>
    </source>
</evidence>
<sequence>MKVSYNWLKEYLNLENITPEQLADQITLTGIEVDSLIVPGEGLKKLVVGEVRTVEKMEGSDHLNVTQVDVGAEELYQIVCGAPNVAENQKVVVALPGARLPGNFKIKKSKLRGHVSNGMICSLEELGFSDSVIPKRIEDGIYVLPEEAIVGADALSYLGLDDIIIDLDITPNRADAMSMRGVAYEAGTILSQNPEFEKVSLSENAEDLIENYMTVSVQAKEDTPDYKLRIVKDVIVKESPLWLQRKLMNAGIRPIDSVVDVTNYIMLEYGQPLHAFDYDALNSKEIYVRRANQDEKIITLDGQERTLNQDNLVVTNGDQPVALAGVMGGQNSYVTEKTRTVAIESAVFASSLVRKTAQSLNLRSESSSRFERGLNLGTVQAALDHATALIAEINGGQIVSGIAEIEVTKPLEKKVSITLQRINHVLGTELSLEEVASIFIRLQFEYTLVEDEFIISVPLRRWDISIEADLLEEVARVYGYNKIPSTLPMMESTPGELNDKQRLTRFIHRYLEGSGLAQTISYALTTPEKAERFSMKPSKTTNLDWPMSEEHKTLRLSLISGLVDNAAYNAARQMKNIALYEVGHVFYENESGNLPLEEEHVAGLLSGSLTENTWSNTAQPVDFYTLKGIVEELLETIGIKETIKFAADSSFNDLHPGRTAEIYLGEEKIGVIGQIHPEIAGVFDLEETYVFELSVDALVAAEKNSVLYAAIPKYPGTSRDIALLVEETISHNEVMDVIEANGGKWLQQVRLFDLYQGEHIEAGKKSIAYSLAYLNPEATLKEEEVNKDFEKVKKALKQELNAEIR</sequence>
<dbReference type="Gene3D" id="3.50.40.10">
    <property type="entry name" value="Phenylalanyl-trna Synthetase, Chain B, domain 3"/>
    <property type="match status" value="1"/>
</dbReference>
<gene>
    <name evidence="15" type="primary">pheT</name>
    <name evidence="20" type="ORF">FM115_00655</name>
</gene>
<feature type="domain" description="FDX-ACB" evidence="18">
    <location>
        <begin position="712"/>
        <end position="805"/>
    </location>
</feature>
<evidence type="ECO:0000256" key="3">
    <source>
        <dbReference type="ARBA" id="ARBA00011209"/>
    </source>
</evidence>
<dbReference type="HAMAP" id="MF_00283">
    <property type="entry name" value="Phe_tRNA_synth_beta1"/>
    <property type="match status" value="1"/>
</dbReference>
<dbReference type="RefSeq" id="WP_087056939.1">
    <property type="nucleotide sequence ID" value="NZ_FUKW01000013.1"/>
</dbReference>
<dbReference type="SUPFAM" id="SSF55681">
    <property type="entry name" value="Class II aaRS and biotin synthetases"/>
    <property type="match status" value="1"/>
</dbReference>
<dbReference type="SMART" id="SM00896">
    <property type="entry name" value="FDX-ACB"/>
    <property type="match status" value="1"/>
</dbReference>
<dbReference type="GO" id="GO:0009328">
    <property type="term" value="C:phenylalanine-tRNA ligase complex"/>
    <property type="evidence" value="ECO:0007669"/>
    <property type="project" value="TreeGrafter"/>
</dbReference>
<dbReference type="PROSITE" id="PS51483">
    <property type="entry name" value="B5"/>
    <property type="match status" value="1"/>
</dbReference>
<feature type="domain" description="TRNA-binding" evidence="17">
    <location>
        <begin position="40"/>
        <end position="155"/>
    </location>
</feature>
<keyword evidence="6 15" id="KW-0436">Ligase</keyword>
<reference evidence="20 21" key="1">
    <citation type="submission" date="2017-02" db="EMBL/GenBank/DDBJ databases">
        <authorList>
            <person name="Peterson S.W."/>
        </authorList>
    </citation>
    <scope>NUCLEOTIDE SEQUENCE [LARGE SCALE GENOMIC DNA]</scope>
    <source>
        <strain evidence="20 21">42ea</strain>
    </source>
</reference>
<evidence type="ECO:0000256" key="15">
    <source>
        <dbReference type="HAMAP-Rule" id="MF_00283"/>
    </source>
</evidence>
<accession>A0A1R4IFG4</accession>
<dbReference type="EMBL" id="FUKW01000013">
    <property type="protein sequence ID" value="SJN18063.1"/>
    <property type="molecule type" value="Genomic_DNA"/>
</dbReference>
<keyword evidence="7 15" id="KW-0479">Metal-binding</keyword>
<evidence type="ECO:0000256" key="6">
    <source>
        <dbReference type="ARBA" id="ARBA00022598"/>
    </source>
</evidence>
<dbReference type="InterPro" id="IPR020825">
    <property type="entry name" value="Phe-tRNA_synthase-like_B3/B4"/>
</dbReference>
<dbReference type="GO" id="GO:0000049">
    <property type="term" value="F:tRNA binding"/>
    <property type="evidence" value="ECO:0007669"/>
    <property type="project" value="UniProtKB-UniRule"/>
</dbReference>
<keyword evidence="9 15" id="KW-0067">ATP-binding</keyword>
<dbReference type="InterPro" id="IPR012340">
    <property type="entry name" value="NA-bd_OB-fold"/>
</dbReference>
<dbReference type="InterPro" id="IPR009061">
    <property type="entry name" value="DNA-bd_dom_put_sf"/>
</dbReference>
<dbReference type="FunFam" id="2.40.50.140:FF:000045">
    <property type="entry name" value="Phenylalanine--tRNA ligase beta subunit"/>
    <property type="match status" value="1"/>
</dbReference>
<dbReference type="AlphaFoldDB" id="A0A1R4IFG4"/>
<feature type="binding site" evidence="15">
    <location>
        <position position="473"/>
    </location>
    <ligand>
        <name>Mg(2+)</name>
        <dbReference type="ChEBI" id="CHEBI:18420"/>
        <note>shared with alpha subunit</note>
    </ligand>
</feature>
<dbReference type="InterPro" id="IPR005147">
    <property type="entry name" value="tRNA_synthase_B5-dom"/>
</dbReference>
<dbReference type="InterPro" id="IPR005146">
    <property type="entry name" value="B3/B4_tRNA-bd"/>
</dbReference>
<dbReference type="Pfam" id="PF17759">
    <property type="entry name" value="tRNA_synthFbeta"/>
    <property type="match status" value="1"/>
</dbReference>
<evidence type="ECO:0000259" key="19">
    <source>
        <dbReference type="PROSITE" id="PS51483"/>
    </source>
</evidence>
<evidence type="ECO:0000256" key="2">
    <source>
        <dbReference type="ARBA" id="ARBA00008653"/>
    </source>
</evidence>
<keyword evidence="10 15" id="KW-0460">Magnesium</keyword>
<dbReference type="Pfam" id="PF03483">
    <property type="entry name" value="B3_4"/>
    <property type="match status" value="1"/>
</dbReference>
<dbReference type="PROSITE" id="PS51447">
    <property type="entry name" value="FDX_ACB"/>
    <property type="match status" value="1"/>
</dbReference>
<evidence type="ECO:0000256" key="4">
    <source>
        <dbReference type="ARBA" id="ARBA00022490"/>
    </source>
</evidence>
<dbReference type="GO" id="GO:0006432">
    <property type="term" value="P:phenylalanyl-tRNA aminoacylation"/>
    <property type="evidence" value="ECO:0007669"/>
    <property type="project" value="UniProtKB-UniRule"/>
</dbReference>
<evidence type="ECO:0000256" key="11">
    <source>
        <dbReference type="ARBA" id="ARBA00022884"/>
    </source>
</evidence>
<comment type="subcellular location">
    <subcellularLocation>
        <location evidence="1 15">Cytoplasm</location>
    </subcellularLocation>
</comment>
<protein>
    <recommendedName>
        <fullName evidence="15">Phenylalanine--tRNA ligase beta subunit</fullName>
        <ecNumber evidence="15">6.1.1.20</ecNumber>
    </recommendedName>
    <alternativeName>
        <fullName evidence="15">Phenylalanyl-tRNA synthetase beta subunit</fullName>
        <shortName evidence="15">PheRS</shortName>
    </alternativeName>
</protein>
<evidence type="ECO:0000256" key="7">
    <source>
        <dbReference type="ARBA" id="ARBA00022723"/>
    </source>
</evidence>
<evidence type="ECO:0000259" key="18">
    <source>
        <dbReference type="PROSITE" id="PS51447"/>
    </source>
</evidence>
<feature type="domain" description="B5" evidence="19">
    <location>
        <begin position="410"/>
        <end position="485"/>
    </location>
</feature>
<dbReference type="Gene3D" id="3.30.56.10">
    <property type="match status" value="2"/>
</dbReference>
<keyword evidence="12 15" id="KW-0648">Protein biosynthesis</keyword>
<comment type="catalytic activity">
    <reaction evidence="14 15">
        <text>tRNA(Phe) + L-phenylalanine + ATP = L-phenylalanyl-tRNA(Phe) + AMP + diphosphate + H(+)</text>
        <dbReference type="Rhea" id="RHEA:19413"/>
        <dbReference type="Rhea" id="RHEA-COMP:9668"/>
        <dbReference type="Rhea" id="RHEA-COMP:9699"/>
        <dbReference type="ChEBI" id="CHEBI:15378"/>
        <dbReference type="ChEBI" id="CHEBI:30616"/>
        <dbReference type="ChEBI" id="CHEBI:33019"/>
        <dbReference type="ChEBI" id="CHEBI:58095"/>
        <dbReference type="ChEBI" id="CHEBI:78442"/>
        <dbReference type="ChEBI" id="CHEBI:78531"/>
        <dbReference type="ChEBI" id="CHEBI:456215"/>
        <dbReference type="EC" id="6.1.1.20"/>
    </reaction>
</comment>
<feature type="binding site" evidence="15">
    <location>
        <position position="463"/>
    </location>
    <ligand>
        <name>Mg(2+)</name>
        <dbReference type="ChEBI" id="CHEBI:18420"/>
        <note>shared with alpha subunit</note>
    </ligand>
</feature>
<dbReference type="FunFam" id="3.50.40.10:FF:000001">
    <property type="entry name" value="Phenylalanine--tRNA ligase beta subunit"/>
    <property type="match status" value="1"/>
</dbReference>
<comment type="cofactor">
    <cofactor evidence="15">
        <name>Mg(2+)</name>
        <dbReference type="ChEBI" id="CHEBI:18420"/>
    </cofactor>
    <text evidence="15">Binds 2 magnesium ions per tetramer.</text>
</comment>
<evidence type="ECO:0000256" key="10">
    <source>
        <dbReference type="ARBA" id="ARBA00022842"/>
    </source>
</evidence>
<dbReference type="FunFam" id="3.30.930.10:FF:000022">
    <property type="entry name" value="Phenylalanine--tRNA ligase beta subunit"/>
    <property type="match status" value="1"/>
</dbReference>
<dbReference type="Gene3D" id="3.30.930.10">
    <property type="entry name" value="Bira Bifunctional Protein, Domain 2"/>
    <property type="match status" value="1"/>
</dbReference>
<dbReference type="InterPro" id="IPR041616">
    <property type="entry name" value="PheRS_beta_core"/>
</dbReference>
<proteinExistence type="inferred from homology"/>
<keyword evidence="4 15" id="KW-0963">Cytoplasm</keyword>
<dbReference type="FunFam" id="3.30.70.380:FF:000001">
    <property type="entry name" value="Phenylalanine--tRNA ligase beta subunit"/>
    <property type="match status" value="1"/>
</dbReference>
<evidence type="ECO:0000256" key="14">
    <source>
        <dbReference type="ARBA" id="ARBA00049255"/>
    </source>
</evidence>
<dbReference type="InterPro" id="IPR045060">
    <property type="entry name" value="Phe-tRNA-ligase_IIc_bsu"/>
</dbReference>
<dbReference type="Pfam" id="PF03147">
    <property type="entry name" value="FDX-ACB"/>
    <property type="match status" value="1"/>
</dbReference>
<dbReference type="InterPro" id="IPR002547">
    <property type="entry name" value="tRNA-bd_dom"/>
</dbReference>
<dbReference type="GO" id="GO:0016740">
    <property type="term" value="F:transferase activity"/>
    <property type="evidence" value="ECO:0007669"/>
    <property type="project" value="UniProtKB-ARBA"/>
</dbReference>
<dbReference type="GO" id="GO:0000287">
    <property type="term" value="F:magnesium ion binding"/>
    <property type="evidence" value="ECO:0007669"/>
    <property type="project" value="UniProtKB-UniRule"/>
</dbReference>